<proteinExistence type="predicted"/>
<keyword evidence="2" id="KW-1185">Reference proteome</keyword>
<reference evidence="3" key="1">
    <citation type="submission" date="2022-11" db="UniProtKB">
        <authorList>
            <consortium name="WormBaseParasite"/>
        </authorList>
    </citation>
    <scope>IDENTIFICATION</scope>
</reference>
<organism evidence="2 3">
    <name type="scientific">Panagrolaimus davidi</name>
    <dbReference type="NCBI Taxonomy" id="227884"/>
    <lineage>
        <taxon>Eukaryota</taxon>
        <taxon>Metazoa</taxon>
        <taxon>Ecdysozoa</taxon>
        <taxon>Nematoda</taxon>
        <taxon>Chromadorea</taxon>
        <taxon>Rhabditida</taxon>
        <taxon>Tylenchina</taxon>
        <taxon>Panagrolaimomorpha</taxon>
        <taxon>Panagrolaimoidea</taxon>
        <taxon>Panagrolaimidae</taxon>
        <taxon>Panagrolaimus</taxon>
    </lineage>
</organism>
<feature type="compositionally biased region" description="Low complexity" evidence="1">
    <location>
        <begin position="84"/>
        <end position="100"/>
    </location>
</feature>
<evidence type="ECO:0000256" key="1">
    <source>
        <dbReference type="SAM" id="MobiDB-lite"/>
    </source>
</evidence>
<dbReference type="Proteomes" id="UP000887578">
    <property type="component" value="Unplaced"/>
</dbReference>
<name>A0A914R446_9BILA</name>
<evidence type="ECO:0000313" key="2">
    <source>
        <dbReference type="Proteomes" id="UP000887578"/>
    </source>
</evidence>
<dbReference type="WBParaSite" id="PDA_v2.g6219.t1">
    <property type="protein sequence ID" value="PDA_v2.g6219.t1"/>
    <property type="gene ID" value="PDA_v2.g6219"/>
</dbReference>
<accession>A0A914R446</accession>
<dbReference type="AlphaFoldDB" id="A0A914R446"/>
<evidence type="ECO:0000313" key="3">
    <source>
        <dbReference type="WBParaSite" id="PDA_v2.g6219.t1"/>
    </source>
</evidence>
<protein>
    <submittedName>
        <fullName evidence="3">Uncharacterized protein</fullName>
    </submittedName>
</protein>
<feature type="region of interest" description="Disordered" evidence="1">
    <location>
        <begin position="84"/>
        <end position="130"/>
    </location>
</feature>
<sequence length="130" mass="14514">MPLTQYENGLSEHIIESVDRYKKFQAEQERLAPKKIVTKPKTSPVLIVKAKSTIKSTVVDKSNGNDELKSKAVNVEKTDFVSSNRRVTRSSTRASIAATVPPTTRKPFAPTQQDNIYDESKSLSETSEMN</sequence>